<evidence type="ECO:0000313" key="2">
    <source>
        <dbReference type="EMBL" id="WNL13923.1"/>
    </source>
</evidence>
<reference evidence="6" key="1">
    <citation type="submission" date="2023-09" db="EMBL/GenBank/DDBJ databases">
        <title>Arcobacter tbilisiensis sp. nov. isolated from chicken meat in Tbilisi, Georgia.</title>
        <authorList>
            <person name="Matthias R."/>
            <person name="Zautner A.E."/>
        </authorList>
    </citation>
    <scope>NUCLEOTIDE SEQUENCE</scope>
    <source>
        <strain evidence="6">LEO 70</strain>
        <strain evidence="5">LEO 74</strain>
        <strain evidence="4">LEO 79</strain>
        <strain evidence="3">LEO 99</strain>
    </source>
</reference>
<dbReference type="InterPro" id="IPR016181">
    <property type="entry name" value="Acyl_CoA_acyltransferase"/>
</dbReference>
<dbReference type="EC" id="2.3.1.-" evidence="6"/>
<evidence type="ECO:0000313" key="1">
    <source>
        <dbReference type="EMBL" id="WNL12605.1"/>
    </source>
</evidence>
<dbReference type="SUPFAM" id="SSF55729">
    <property type="entry name" value="Acyl-CoA N-acyltransferases (Nat)"/>
    <property type="match status" value="1"/>
</dbReference>
<dbReference type="AlphaFoldDB" id="A0AA96DCE4"/>
<evidence type="ECO:0000313" key="3">
    <source>
        <dbReference type="EMBL" id="WNL18071.1"/>
    </source>
</evidence>
<dbReference type="EMBL" id="CP134850">
    <property type="protein sequence ID" value="WNL22339.1"/>
    <property type="molecule type" value="Genomic_DNA"/>
</dbReference>
<dbReference type="EMBL" id="CP134849">
    <property type="protein sequence ID" value="WNL18071.1"/>
    <property type="molecule type" value="Genomic_DNA"/>
</dbReference>
<gene>
    <name evidence="2" type="ORF">RJG51_07740</name>
    <name evidence="1" type="ORF">RJG52_00715</name>
    <name evidence="3" type="ORF">RJG53_05540</name>
    <name evidence="5" type="ORF">RJG55_00720</name>
    <name evidence="4" type="ORF">RJG56_05390</name>
    <name evidence="6" type="ORF">RJG57_10600</name>
</gene>
<name>A0AA96DCE4_9BACT</name>
<evidence type="ECO:0000313" key="4">
    <source>
        <dbReference type="EMBL" id="WNL22339.1"/>
    </source>
</evidence>
<keyword evidence="6" id="KW-0808">Transferase</keyword>
<dbReference type="EMBL" id="CP134845">
    <property type="protein sequence ID" value="WNL13923.1"/>
    <property type="molecule type" value="Genomic_DNA"/>
</dbReference>
<dbReference type="EMBL" id="CP134844">
    <property type="protein sequence ID" value="WNL12605.1"/>
    <property type="molecule type" value="Genomic_DNA"/>
</dbReference>
<dbReference type="EMBL" id="CP134852">
    <property type="protein sequence ID" value="WNL25483.1"/>
    <property type="molecule type" value="Genomic_DNA"/>
</dbReference>
<organism evidence="6">
    <name type="scientific">Arcobacter sp. AZ-2023</name>
    <dbReference type="NCBI Taxonomy" id="3074453"/>
    <lineage>
        <taxon>Bacteria</taxon>
        <taxon>Pseudomonadati</taxon>
        <taxon>Campylobacterota</taxon>
        <taxon>Epsilonproteobacteria</taxon>
        <taxon>Campylobacterales</taxon>
        <taxon>Arcobacteraceae</taxon>
        <taxon>Arcobacter</taxon>
    </lineage>
</organism>
<protein>
    <submittedName>
        <fullName evidence="6">GNAT family N-acetyltransferase</fullName>
        <ecNumber evidence="6">2.3.1.-</ecNumber>
    </submittedName>
</protein>
<accession>A0AA96DCE4</accession>
<evidence type="ECO:0000313" key="5">
    <source>
        <dbReference type="EMBL" id="WNL23625.1"/>
    </source>
</evidence>
<reference evidence="1" key="2">
    <citation type="submission" date="2023-09" db="EMBL/GenBank/DDBJ databases">
        <title>Characterization of Arcobacter Isolates from Retail Chicken Sold in Supermarkets in Tbilisi, Georgia.</title>
        <authorList>
            <person name="Matthias R."/>
            <person name="Zautner A.E."/>
        </authorList>
    </citation>
    <scope>NUCLEOTIDE SEQUENCE</scope>
    <source>
        <strain evidence="2">LEO 108</strain>
        <strain evidence="1">LEO 109</strain>
    </source>
</reference>
<evidence type="ECO:0000313" key="6">
    <source>
        <dbReference type="EMBL" id="WNL25483.1"/>
    </source>
</evidence>
<dbReference type="GO" id="GO:0016746">
    <property type="term" value="F:acyltransferase activity"/>
    <property type="evidence" value="ECO:0007669"/>
    <property type="project" value="UniProtKB-KW"/>
</dbReference>
<proteinExistence type="predicted"/>
<dbReference type="Gene3D" id="3.40.630.30">
    <property type="match status" value="1"/>
</dbReference>
<sequence>MIKKYLKLFEESLFKVQQYTNFSNSQWQKFLDSYEKIFRKIDKEVFVWYFQKNNSFNILQKNNEFIGIYGLIEIDINYNSQNINSFLCHNVGIKKEYSGKGLFQFLAEKSLIRNCNENNLILGFPNKASFKGHIRVGWEQISNMRFLKFDNLFSNVELSTIYKFENVERFDHRLESAMTNFRDNFSVSLVKDYKYLNWRIAKPNNSYKCFLIKEEESIQGYLILKEYQYENENRLHLVDFNFKDEYVLNEIIKFSIKYFQNGKYEFINTWSVENSIYENIFFKNNFIIQTDFPSYPVILFQKSNIFYFNKIDKSKIFFTLFDNDVF</sequence>
<keyword evidence="6" id="KW-0012">Acyltransferase</keyword>
<dbReference type="EMBL" id="CP134851">
    <property type="protein sequence ID" value="WNL23625.1"/>
    <property type="molecule type" value="Genomic_DNA"/>
</dbReference>